<evidence type="ECO:0000313" key="13">
    <source>
        <dbReference type="Proteomes" id="UP000653305"/>
    </source>
</evidence>
<reference evidence="12" key="1">
    <citation type="submission" date="2020-07" db="EMBL/GenBank/DDBJ databases">
        <title>Ethylene signaling mediates host invasion by parasitic plants.</title>
        <authorList>
            <person name="Yoshida S."/>
        </authorList>
    </citation>
    <scope>NUCLEOTIDE SEQUENCE</scope>
    <source>
        <strain evidence="12">Okayama</strain>
    </source>
</reference>
<dbReference type="GO" id="GO:0071885">
    <property type="term" value="F:N-terminal protein N-methyltransferase activity"/>
    <property type="evidence" value="ECO:0007669"/>
    <property type="project" value="UniProtKB-EC"/>
</dbReference>
<dbReference type="Gene3D" id="3.40.50.150">
    <property type="entry name" value="Vaccinia Virus protein VP39"/>
    <property type="match status" value="1"/>
</dbReference>
<comment type="catalytic activity">
    <reaction evidence="9">
        <text>N-terminal L-prolyl-L-prolyl-L-lysyl-[protein] + 2 S-adenosyl-L-methionine = N-terminal N,N-dimethyl-L-prolyl-L-prolyl-L-lysyl-[protein] + 2 S-adenosyl-L-homocysteine + 2 H(+)</text>
        <dbReference type="Rhea" id="RHEA:54736"/>
        <dbReference type="Rhea" id="RHEA-COMP:13787"/>
        <dbReference type="Rhea" id="RHEA-COMP:13974"/>
        <dbReference type="ChEBI" id="CHEBI:15378"/>
        <dbReference type="ChEBI" id="CHEBI:57856"/>
        <dbReference type="ChEBI" id="CHEBI:59789"/>
        <dbReference type="ChEBI" id="CHEBI:138059"/>
        <dbReference type="ChEBI" id="CHEBI:138318"/>
        <dbReference type="EC" id="2.1.1.244"/>
    </reaction>
</comment>
<evidence type="ECO:0000313" key="12">
    <source>
        <dbReference type="EMBL" id="GFP96687.1"/>
    </source>
</evidence>
<dbReference type="SUPFAM" id="SSF53335">
    <property type="entry name" value="S-adenosyl-L-methionine-dependent methyltransferases"/>
    <property type="match status" value="1"/>
</dbReference>
<organism evidence="12 13">
    <name type="scientific">Phtheirospermum japonicum</name>
    <dbReference type="NCBI Taxonomy" id="374723"/>
    <lineage>
        <taxon>Eukaryota</taxon>
        <taxon>Viridiplantae</taxon>
        <taxon>Streptophyta</taxon>
        <taxon>Embryophyta</taxon>
        <taxon>Tracheophyta</taxon>
        <taxon>Spermatophyta</taxon>
        <taxon>Magnoliopsida</taxon>
        <taxon>eudicotyledons</taxon>
        <taxon>Gunneridae</taxon>
        <taxon>Pentapetalae</taxon>
        <taxon>asterids</taxon>
        <taxon>lamiids</taxon>
        <taxon>Lamiales</taxon>
        <taxon>Orobanchaceae</taxon>
        <taxon>Orobanchaceae incertae sedis</taxon>
        <taxon>Phtheirospermum</taxon>
    </lineage>
</organism>
<dbReference type="AlphaFoldDB" id="A0A830C7J3"/>
<proteinExistence type="inferred from homology"/>
<evidence type="ECO:0000256" key="7">
    <source>
        <dbReference type="ARBA" id="ARBA00043129"/>
    </source>
</evidence>
<evidence type="ECO:0000256" key="2">
    <source>
        <dbReference type="ARBA" id="ARBA00022603"/>
    </source>
</evidence>
<comment type="caution">
    <text evidence="12">The sequence shown here is derived from an EMBL/GenBank/DDBJ whole genome shotgun (WGS) entry which is preliminary data.</text>
</comment>
<evidence type="ECO:0000256" key="6">
    <source>
        <dbReference type="ARBA" id="ARBA00039449"/>
    </source>
</evidence>
<comment type="catalytic activity">
    <reaction evidence="10">
        <text>N-terminal L-alanyl-L-prolyl-L-lysyl-[protein] + 3 S-adenosyl-L-methionine = N-terminal N,N,N-trimethyl-L-alanyl-L-prolyl-L-lysyl-[protein] + 3 S-adenosyl-L-homocysteine + 3 H(+)</text>
        <dbReference type="Rhea" id="RHEA:54712"/>
        <dbReference type="Rhea" id="RHEA-COMP:13785"/>
        <dbReference type="Rhea" id="RHEA-COMP:13971"/>
        <dbReference type="ChEBI" id="CHEBI:15378"/>
        <dbReference type="ChEBI" id="CHEBI:57856"/>
        <dbReference type="ChEBI" id="CHEBI:59789"/>
        <dbReference type="ChEBI" id="CHEBI:138057"/>
        <dbReference type="ChEBI" id="CHEBI:138315"/>
        <dbReference type="EC" id="2.1.1.244"/>
    </reaction>
</comment>
<dbReference type="PANTHER" id="PTHR12753:SF0">
    <property type="entry name" value="ALPHA N-TERMINAL PROTEIN METHYLTRANSFERASE 1"/>
    <property type="match status" value="1"/>
</dbReference>
<evidence type="ECO:0000256" key="1">
    <source>
        <dbReference type="ARBA" id="ARBA00009059"/>
    </source>
</evidence>
<dbReference type="OrthoDB" id="1298661at2759"/>
<dbReference type="InterPro" id="IPR029063">
    <property type="entry name" value="SAM-dependent_MTases_sf"/>
</dbReference>
<gene>
    <name evidence="12" type="ORF">PHJA_001812800</name>
</gene>
<sequence length="105" mass="12177">MYLFQVGLKHGGIFVLKENIGRSGFILDKEDKSVTRSDPYFKHLFKKCGLRIYRMKDQKGFPGELFAVKMYALTTELPKRVRSSRSMRNNESQHALPQFMVSTSL</sequence>
<protein>
    <recommendedName>
        <fullName evidence="6">Alpha N-terminal protein methyltransferase 1</fullName>
        <ecNumber evidence="5">2.1.1.244</ecNumber>
    </recommendedName>
    <alternativeName>
        <fullName evidence="7">X-Pro-Lys N-terminal protein methyltransferase 1</fullName>
    </alternativeName>
</protein>
<evidence type="ECO:0000256" key="8">
    <source>
        <dbReference type="ARBA" id="ARBA00047306"/>
    </source>
</evidence>
<dbReference type="GO" id="GO:0005737">
    <property type="term" value="C:cytoplasm"/>
    <property type="evidence" value="ECO:0007669"/>
    <property type="project" value="TreeGrafter"/>
</dbReference>
<evidence type="ECO:0000256" key="4">
    <source>
        <dbReference type="ARBA" id="ARBA00022691"/>
    </source>
</evidence>
<feature type="compositionally biased region" description="Polar residues" evidence="11">
    <location>
        <begin position="86"/>
        <end position="105"/>
    </location>
</feature>
<evidence type="ECO:0000256" key="3">
    <source>
        <dbReference type="ARBA" id="ARBA00022679"/>
    </source>
</evidence>
<comment type="catalytic activity">
    <reaction evidence="8">
        <text>N-terminal L-seryl-L-prolyl-L-lysyl-[protein] + 3 S-adenosyl-L-methionine = N-terminal N,N,N-trimethyl-L-seryl-L-prolyl-L-lysyl-[protein] + 3 S-adenosyl-L-homocysteine + 3 H(+)</text>
        <dbReference type="Rhea" id="RHEA:54724"/>
        <dbReference type="Rhea" id="RHEA-COMP:13789"/>
        <dbReference type="Rhea" id="RHEA-COMP:13973"/>
        <dbReference type="ChEBI" id="CHEBI:15378"/>
        <dbReference type="ChEBI" id="CHEBI:57856"/>
        <dbReference type="ChEBI" id="CHEBI:59789"/>
        <dbReference type="ChEBI" id="CHEBI:138061"/>
        <dbReference type="ChEBI" id="CHEBI:138317"/>
        <dbReference type="EC" id="2.1.1.244"/>
    </reaction>
</comment>
<keyword evidence="2 12" id="KW-0489">Methyltransferase</keyword>
<dbReference type="EMBL" id="BMAC01000451">
    <property type="protein sequence ID" value="GFP96687.1"/>
    <property type="molecule type" value="Genomic_DNA"/>
</dbReference>
<evidence type="ECO:0000256" key="9">
    <source>
        <dbReference type="ARBA" id="ARBA00047885"/>
    </source>
</evidence>
<name>A0A830C7J3_9LAMI</name>
<dbReference type="PANTHER" id="PTHR12753">
    <property type="entry name" value="AD-003 - RELATED"/>
    <property type="match status" value="1"/>
</dbReference>
<keyword evidence="13" id="KW-1185">Reference proteome</keyword>
<dbReference type="EC" id="2.1.1.244" evidence="5"/>
<dbReference type="Proteomes" id="UP000653305">
    <property type="component" value="Unassembled WGS sequence"/>
</dbReference>
<comment type="similarity">
    <text evidence="1">Belongs to the methyltransferase superfamily. NTM1 family.</text>
</comment>
<dbReference type="Pfam" id="PF05891">
    <property type="entry name" value="Methyltransf_PK"/>
    <property type="match status" value="1"/>
</dbReference>
<feature type="region of interest" description="Disordered" evidence="11">
    <location>
        <begin position="82"/>
        <end position="105"/>
    </location>
</feature>
<accession>A0A830C7J3</accession>
<keyword evidence="4" id="KW-0949">S-adenosyl-L-methionine</keyword>
<dbReference type="GO" id="GO:0032259">
    <property type="term" value="P:methylation"/>
    <property type="evidence" value="ECO:0007669"/>
    <property type="project" value="UniProtKB-KW"/>
</dbReference>
<dbReference type="InterPro" id="IPR008576">
    <property type="entry name" value="MeTrfase_NTM1"/>
</dbReference>
<keyword evidence="3 12" id="KW-0808">Transferase</keyword>
<evidence type="ECO:0000256" key="5">
    <source>
        <dbReference type="ARBA" id="ARBA00039112"/>
    </source>
</evidence>
<evidence type="ECO:0000256" key="10">
    <source>
        <dbReference type="ARBA" id="ARBA00048167"/>
    </source>
</evidence>
<evidence type="ECO:0000256" key="11">
    <source>
        <dbReference type="SAM" id="MobiDB-lite"/>
    </source>
</evidence>